<evidence type="ECO:0000256" key="1">
    <source>
        <dbReference type="ARBA" id="ARBA00022801"/>
    </source>
</evidence>
<proteinExistence type="predicted"/>
<dbReference type="InterPro" id="IPR029058">
    <property type="entry name" value="AB_hydrolase_fold"/>
</dbReference>
<dbReference type="Pfam" id="PF03403">
    <property type="entry name" value="PAF-AH_p_II"/>
    <property type="match status" value="1"/>
</dbReference>
<keyword evidence="1" id="KW-0378">Hydrolase</keyword>
<evidence type="ECO:0000313" key="6">
    <source>
        <dbReference type="Proteomes" id="UP000660265"/>
    </source>
</evidence>
<keyword evidence="2" id="KW-0442">Lipid degradation</keyword>
<comment type="caution">
    <text evidence="5">The sequence shown here is derived from an EMBL/GenBank/DDBJ whole genome shotgun (WGS) entry which is preliminary data.</text>
</comment>
<keyword evidence="4" id="KW-0732">Signal</keyword>
<evidence type="ECO:0000256" key="2">
    <source>
        <dbReference type="ARBA" id="ARBA00022963"/>
    </source>
</evidence>
<dbReference type="Gene3D" id="3.40.50.1820">
    <property type="entry name" value="alpha/beta hydrolase"/>
    <property type="match status" value="1"/>
</dbReference>
<evidence type="ECO:0000256" key="4">
    <source>
        <dbReference type="SAM" id="SignalP"/>
    </source>
</evidence>
<name>A0ABQ2E824_9ACTN</name>
<organism evidence="5 6">
    <name type="scientific">Streptomyces camponoticapitis</name>
    <dbReference type="NCBI Taxonomy" id="1616125"/>
    <lineage>
        <taxon>Bacteria</taxon>
        <taxon>Bacillati</taxon>
        <taxon>Actinomycetota</taxon>
        <taxon>Actinomycetes</taxon>
        <taxon>Kitasatosporales</taxon>
        <taxon>Streptomycetaceae</taxon>
        <taxon>Streptomyces</taxon>
    </lineage>
</organism>
<evidence type="ECO:0000313" key="5">
    <source>
        <dbReference type="EMBL" id="GGJ99170.1"/>
    </source>
</evidence>
<protein>
    <submittedName>
        <fullName evidence="5">Lipase</fullName>
    </submittedName>
</protein>
<dbReference type="PANTHER" id="PTHR10272">
    <property type="entry name" value="PLATELET-ACTIVATING FACTOR ACETYLHYDROLASE"/>
    <property type="match status" value="1"/>
</dbReference>
<accession>A0ABQ2E824</accession>
<evidence type="ECO:0000256" key="3">
    <source>
        <dbReference type="ARBA" id="ARBA00023098"/>
    </source>
</evidence>
<dbReference type="PANTHER" id="PTHR10272:SF0">
    <property type="entry name" value="PLATELET-ACTIVATING FACTOR ACETYLHYDROLASE"/>
    <property type="match status" value="1"/>
</dbReference>
<dbReference type="EMBL" id="BMMV01000009">
    <property type="protein sequence ID" value="GGJ99170.1"/>
    <property type="molecule type" value="Genomic_DNA"/>
</dbReference>
<gene>
    <name evidence="5" type="ORF">GCM10011583_33350</name>
</gene>
<feature type="signal peptide" evidence="4">
    <location>
        <begin position="1"/>
        <end position="28"/>
    </location>
</feature>
<reference evidence="6" key="1">
    <citation type="journal article" date="2019" name="Int. J. Syst. Evol. Microbiol.">
        <title>The Global Catalogue of Microorganisms (GCM) 10K type strain sequencing project: providing services to taxonomists for standard genome sequencing and annotation.</title>
        <authorList>
            <consortium name="The Broad Institute Genomics Platform"/>
            <consortium name="The Broad Institute Genome Sequencing Center for Infectious Disease"/>
            <person name="Wu L."/>
            <person name="Ma J."/>
        </authorList>
    </citation>
    <scope>NUCLEOTIDE SEQUENCE [LARGE SCALE GENOMIC DNA]</scope>
    <source>
        <strain evidence="6">CGMCC 4.7275</strain>
    </source>
</reference>
<keyword evidence="3" id="KW-0443">Lipid metabolism</keyword>
<dbReference type="RefSeq" id="WP_189108243.1">
    <property type="nucleotide sequence ID" value="NZ_BMMV01000009.1"/>
</dbReference>
<dbReference type="SUPFAM" id="SSF53474">
    <property type="entry name" value="alpha/beta-Hydrolases"/>
    <property type="match status" value="1"/>
</dbReference>
<feature type="chain" id="PRO_5047440164" evidence="4">
    <location>
        <begin position="29"/>
        <end position="406"/>
    </location>
</feature>
<dbReference type="Proteomes" id="UP000660265">
    <property type="component" value="Unassembled WGS sequence"/>
</dbReference>
<keyword evidence="6" id="KW-1185">Reference proteome</keyword>
<sequence>MNRTRRGTAAVVLALALPLSASTVVAHAVPSPPLTTAASDGAATVPRLPRPTGPFAVGREIRHLVDEKRRDPWVPTAGARELMVSMYYPARADGSGARAPYLTDDEAEALLESQKLTGVVGVEQVTGTRTNARTGARPIDGRHPLVVLSPGFSLTRGILTGLSEELASRGYVVALLDHAYESFGTSFPGGRTLTCAACDVLDAAPTDEASSQRLAEAAADRAADISFVVDELTRRPTAGRPALRRHAAMIDPKRVGAAGHSLGGNASAHAMTVDRRIRAGVNMDGTFFRPVPATGLDGRPFLMLGTLEGHAPTSKDATWPTTWQRLDGWKRWLTVRDSGHFTFIDLPVLAAQLGMTDPSAPLPGPRSGEITTSYVGAFFDQELRGIHQPLLDGPTEDNPEVTFQNP</sequence>